<evidence type="ECO:0000313" key="2">
    <source>
        <dbReference type="EMBL" id="CAH2208930.1"/>
    </source>
</evidence>
<reference evidence="2" key="1">
    <citation type="submission" date="2022-03" db="EMBL/GenBank/DDBJ databases">
        <authorList>
            <person name="Lindestad O."/>
        </authorList>
    </citation>
    <scope>NUCLEOTIDE SEQUENCE</scope>
</reference>
<evidence type="ECO:0000256" key="1">
    <source>
        <dbReference type="SAM" id="Phobius"/>
    </source>
</evidence>
<name>A0A8S4QKB9_9NEOP</name>
<organism evidence="2 3">
    <name type="scientific">Pararge aegeria aegeria</name>
    <dbReference type="NCBI Taxonomy" id="348720"/>
    <lineage>
        <taxon>Eukaryota</taxon>
        <taxon>Metazoa</taxon>
        <taxon>Ecdysozoa</taxon>
        <taxon>Arthropoda</taxon>
        <taxon>Hexapoda</taxon>
        <taxon>Insecta</taxon>
        <taxon>Pterygota</taxon>
        <taxon>Neoptera</taxon>
        <taxon>Endopterygota</taxon>
        <taxon>Lepidoptera</taxon>
        <taxon>Glossata</taxon>
        <taxon>Ditrysia</taxon>
        <taxon>Papilionoidea</taxon>
        <taxon>Nymphalidae</taxon>
        <taxon>Satyrinae</taxon>
        <taxon>Satyrini</taxon>
        <taxon>Parargina</taxon>
        <taxon>Pararge</taxon>
    </lineage>
</organism>
<feature type="transmembrane region" description="Helical" evidence="1">
    <location>
        <begin position="46"/>
        <end position="64"/>
    </location>
</feature>
<keyword evidence="1" id="KW-0812">Transmembrane</keyword>
<keyword evidence="1" id="KW-0472">Membrane</keyword>
<proteinExistence type="predicted"/>
<gene>
    <name evidence="2" type="primary">jg18410</name>
    <name evidence="2" type="ORF">PAEG_LOCUS1390</name>
</gene>
<dbReference type="EMBL" id="CAKXAJ010004861">
    <property type="protein sequence ID" value="CAH2208930.1"/>
    <property type="molecule type" value="Genomic_DNA"/>
</dbReference>
<dbReference type="Proteomes" id="UP000838756">
    <property type="component" value="Unassembled WGS sequence"/>
</dbReference>
<dbReference type="OrthoDB" id="18894at2759"/>
<dbReference type="AlphaFoldDB" id="A0A8S4QKB9"/>
<comment type="caution">
    <text evidence="2">The sequence shown here is derived from an EMBL/GenBank/DDBJ whole genome shotgun (WGS) entry which is preliminary data.</text>
</comment>
<accession>A0A8S4QKB9</accession>
<feature type="non-terminal residue" evidence="2">
    <location>
        <position position="1"/>
    </location>
</feature>
<keyword evidence="1" id="KW-1133">Transmembrane helix</keyword>
<feature type="transmembrane region" description="Helical" evidence="1">
    <location>
        <begin position="70"/>
        <end position="91"/>
    </location>
</feature>
<evidence type="ECO:0000313" key="3">
    <source>
        <dbReference type="Proteomes" id="UP000838756"/>
    </source>
</evidence>
<protein>
    <submittedName>
        <fullName evidence="2">Jg18410 protein</fullName>
    </submittedName>
</protein>
<sequence length="124" mass="13561">FKCIDYVLRLPQEELMPTLLKVSVGATIAFAMEISEFLVVTYTSSLTLSIAGIFKEMCILVLAVEVSGDLLSSVNVVGLALCLLGIIGHIVHKILFIKSVAGTVHAIDFEDNTDRPRKPKSKVW</sequence>
<keyword evidence="3" id="KW-1185">Reference proteome</keyword>